<dbReference type="SUPFAM" id="SSF160909">
    <property type="entry name" value="ATP12-like"/>
    <property type="match status" value="1"/>
</dbReference>
<keyword evidence="3" id="KW-0143">Chaperone</keyword>
<dbReference type="Proteomes" id="UP000187266">
    <property type="component" value="Chromosome"/>
</dbReference>
<reference evidence="4 5" key="1">
    <citation type="submission" date="2017-01" db="EMBL/GenBank/DDBJ databases">
        <title>Genomic analysis of Xuhuaishuia manganoxidans DY6-4.</title>
        <authorList>
            <person name="Wang X."/>
        </authorList>
    </citation>
    <scope>NUCLEOTIDE SEQUENCE [LARGE SCALE GENOMIC DNA]</scope>
    <source>
        <strain evidence="4 5">DY6-4</strain>
    </source>
</reference>
<keyword evidence="5" id="KW-1185">Reference proteome</keyword>
<gene>
    <name evidence="4" type="ORF">BV394_10890</name>
</gene>
<evidence type="ECO:0000313" key="4">
    <source>
        <dbReference type="EMBL" id="APX90168.1"/>
    </source>
</evidence>
<protein>
    <submittedName>
        <fullName evidence="4">ATPase</fullName>
    </submittedName>
</protein>
<dbReference type="InterPro" id="IPR042272">
    <property type="entry name" value="ATP12_ATP_synth-F1-assembly_N"/>
</dbReference>
<keyword evidence="2" id="KW-0809">Transit peptide</keyword>
<evidence type="ECO:0000256" key="1">
    <source>
        <dbReference type="ARBA" id="ARBA00008231"/>
    </source>
</evidence>
<dbReference type="OrthoDB" id="9797825at2"/>
<dbReference type="STRING" id="1267768.BV394_10890"/>
<dbReference type="Gene3D" id="1.10.3580.10">
    <property type="entry name" value="ATP12 ATPase"/>
    <property type="match status" value="1"/>
</dbReference>
<dbReference type="RefSeq" id="WP_076980186.1">
    <property type="nucleotide sequence ID" value="NZ_CP019124.1"/>
</dbReference>
<dbReference type="PANTHER" id="PTHR21013:SF10">
    <property type="entry name" value="ATP SYNTHASE MITOCHONDRIAL F1 COMPLEX ASSEMBLY FACTOR 2"/>
    <property type="match status" value="1"/>
</dbReference>
<dbReference type="InterPro" id="IPR023335">
    <property type="entry name" value="ATP12_ortho_dom_sf"/>
</dbReference>
<dbReference type="Gene3D" id="3.30.2180.10">
    <property type="entry name" value="ATP12-like"/>
    <property type="match status" value="1"/>
</dbReference>
<accession>A0A1U7DJX5</accession>
<organism evidence="4 5">
    <name type="scientific">Brevirhabdus pacifica</name>
    <dbReference type="NCBI Taxonomy" id="1267768"/>
    <lineage>
        <taxon>Bacteria</taxon>
        <taxon>Pseudomonadati</taxon>
        <taxon>Pseudomonadota</taxon>
        <taxon>Alphaproteobacteria</taxon>
        <taxon>Rhodobacterales</taxon>
        <taxon>Paracoccaceae</taxon>
        <taxon>Brevirhabdus</taxon>
    </lineage>
</organism>
<name>A0A1U7DJX5_9RHOB</name>
<evidence type="ECO:0000256" key="2">
    <source>
        <dbReference type="ARBA" id="ARBA00022946"/>
    </source>
</evidence>
<dbReference type="Pfam" id="PF07542">
    <property type="entry name" value="ATP12"/>
    <property type="match status" value="1"/>
</dbReference>
<dbReference type="InterPro" id="IPR011419">
    <property type="entry name" value="ATP12_ATP_synth-F1-assembly"/>
</dbReference>
<dbReference type="GO" id="GO:0043461">
    <property type="term" value="P:proton-transporting ATP synthase complex assembly"/>
    <property type="evidence" value="ECO:0007669"/>
    <property type="project" value="InterPro"/>
</dbReference>
<accession>A0A2M9D4F1</accession>
<sequence length="239" mass="27087">MSDWAPKRFWKDATVTPVEDRTGFEVLLDGRGVRTPLKRRLVLPTEPMAEAVAGEWAEQTDQINPNTMPVTRSANAAIDKVADQHPEVANMVADYGDSDLLCYRAEAPDALAHRQAEGWDPVLDWAREELGAVLRPVNGIMHRPQDPEALSRLRHEVHAFDPFRLTALHDLVAMSGSLIIGLAASRNAFPLDDLWRLSRIDEEWQIEQWGRDDEAEQNAEIKRRAFHHAHRFFALSETS</sequence>
<evidence type="ECO:0000313" key="5">
    <source>
        <dbReference type="Proteomes" id="UP000187266"/>
    </source>
</evidence>
<dbReference type="EMBL" id="CP019124">
    <property type="protein sequence ID" value="APX90168.1"/>
    <property type="molecule type" value="Genomic_DNA"/>
</dbReference>
<dbReference type="AlphaFoldDB" id="A0A1U7DJX5"/>
<proteinExistence type="inferred from homology"/>
<dbReference type="PANTHER" id="PTHR21013">
    <property type="entry name" value="ATP SYNTHASE MITOCHONDRIAL F1 COMPLEX ASSEMBLY FACTOR 2/ATP12 PROTEIN, MITOCHONDRIAL PRECURSOR"/>
    <property type="match status" value="1"/>
</dbReference>
<comment type="similarity">
    <text evidence="1">Belongs to the ATP12 family.</text>
</comment>
<evidence type="ECO:0000256" key="3">
    <source>
        <dbReference type="ARBA" id="ARBA00023186"/>
    </source>
</evidence>